<reference evidence="1 2" key="1">
    <citation type="submission" date="2024-01" db="EMBL/GenBank/DDBJ databases">
        <title>A telomere-to-telomere, gap-free genome of sweet tea (Lithocarpus litseifolius).</title>
        <authorList>
            <person name="Zhou J."/>
        </authorList>
    </citation>
    <scope>NUCLEOTIDE SEQUENCE [LARGE SCALE GENOMIC DNA]</scope>
    <source>
        <strain evidence="1">Zhou-2022a</strain>
        <tissue evidence="1">Leaf</tissue>
    </source>
</reference>
<dbReference type="AlphaFoldDB" id="A0AAW2DNJ3"/>
<evidence type="ECO:0008006" key="3">
    <source>
        <dbReference type="Google" id="ProtNLM"/>
    </source>
</evidence>
<dbReference type="PANTHER" id="PTHR33116:SF86">
    <property type="entry name" value="REVERSE TRANSCRIPTASE DOMAIN-CONTAINING PROTEIN"/>
    <property type="match status" value="1"/>
</dbReference>
<gene>
    <name evidence="1" type="ORF">SO802_005873</name>
</gene>
<dbReference type="Proteomes" id="UP001459277">
    <property type="component" value="Unassembled WGS sequence"/>
</dbReference>
<keyword evidence="2" id="KW-1185">Reference proteome</keyword>
<sequence>MEGVKICRGGPRLSHLFFADDSLIFCKATLKECDELQRLLEVYEKASGQQLNRAKISLFFSSNTSRDVQEEIKNRFGAQTIKQHEKYLGLPSLVGRDKRTTFNAIKEKLGKVLAGWKEKLLSKAGKEVLIKAVAQAIPTYSMSCFKLPDSLCDDLMGMTRNFWWGQKNEERKIAWLSWEKMCEPKCNGGMGFKDLKLFNKALLAK</sequence>
<comment type="caution">
    <text evidence="1">The sequence shown here is derived from an EMBL/GenBank/DDBJ whole genome shotgun (WGS) entry which is preliminary data.</text>
</comment>
<name>A0AAW2DNJ3_9ROSI</name>
<dbReference type="PANTHER" id="PTHR33116">
    <property type="entry name" value="REVERSE TRANSCRIPTASE ZINC-BINDING DOMAIN-CONTAINING PROTEIN-RELATED-RELATED"/>
    <property type="match status" value="1"/>
</dbReference>
<accession>A0AAW2DNJ3</accession>
<proteinExistence type="predicted"/>
<evidence type="ECO:0000313" key="1">
    <source>
        <dbReference type="EMBL" id="KAL0010765.1"/>
    </source>
</evidence>
<protein>
    <recommendedName>
        <fullName evidence="3">Reverse transcriptase domain-containing protein</fullName>
    </recommendedName>
</protein>
<evidence type="ECO:0000313" key="2">
    <source>
        <dbReference type="Proteomes" id="UP001459277"/>
    </source>
</evidence>
<organism evidence="1 2">
    <name type="scientific">Lithocarpus litseifolius</name>
    <dbReference type="NCBI Taxonomy" id="425828"/>
    <lineage>
        <taxon>Eukaryota</taxon>
        <taxon>Viridiplantae</taxon>
        <taxon>Streptophyta</taxon>
        <taxon>Embryophyta</taxon>
        <taxon>Tracheophyta</taxon>
        <taxon>Spermatophyta</taxon>
        <taxon>Magnoliopsida</taxon>
        <taxon>eudicotyledons</taxon>
        <taxon>Gunneridae</taxon>
        <taxon>Pentapetalae</taxon>
        <taxon>rosids</taxon>
        <taxon>fabids</taxon>
        <taxon>Fagales</taxon>
        <taxon>Fagaceae</taxon>
        <taxon>Lithocarpus</taxon>
    </lineage>
</organism>
<dbReference type="EMBL" id="JAZDWU010000002">
    <property type="protein sequence ID" value="KAL0010765.1"/>
    <property type="molecule type" value="Genomic_DNA"/>
</dbReference>